<keyword evidence="2" id="KW-1133">Transmembrane helix</keyword>
<feature type="transmembrane region" description="Helical" evidence="2">
    <location>
        <begin position="273"/>
        <end position="291"/>
    </location>
</feature>
<feature type="region of interest" description="Disordered" evidence="1">
    <location>
        <begin position="1"/>
        <end position="20"/>
    </location>
</feature>
<dbReference type="Pfam" id="PF07690">
    <property type="entry name" value="MFS_1"/>
    <property type="match status" value="1"/>
</dbReference>
<organism evidence="3 4">
    <name type="scientific">Microbacterium invictum</name>
    <dbReference type="NCBI Taxonomy" id="515415"/>
    <lineage>
        <taxon>Bacteria</taxon>
        <taxon>Bacillati</taxon>
        <taxon>Actinomycetota</taxon>
        <taxon>Actinomycetes</taxon>
        <taxon>Micrococcales</taxon>
        <taxon>Microbacteriaceae</taxon>
        <taxon>Microbacterium</taxon>
    </lineage>
</organism>
<dbReference type="PANTHER" id="PTHR23523:SF2">
    <property type="entry name" value="2-NITROIMIDAZOLE TRANSPORTER"/>
    <property type="match status" value="1"/>
</dbReference>
<feature type="transmembrane region" description="Helical" evidence="2">
    <location>
        <begin position="187"/>
        <end position="209"/>
    </location>
</feature>
<dbReference type="InterPro" id="IPR011701">
    <property type="entry name" value="MFS"/>
</dbReference>
<dbReference type="RefSeq" id="WP_322410306.1">
    <property type="nucleotide sequence ID" value="NZ_CP139779.1"/>
</dbReference>
<evidence type="ECO:0000256" key="1">
    <source>
        <dbReference type="SAM" id="MobiDB-lite"/>
    </source>
</evidence>
<feature type="transmembrane region" description="Helical" evidence="2">
    <location>
        <begin position="21"/>
        <end position="41"/>
    </location>
</feature>
<feature type="transmembrane region" description="Helical" evidence="2">
    <location>
        <begin position="357"/>
        <end position="379"/>
    </location>
</feature>
<gene>
    <name evidence="3" type="ORF">T9R20_15875</name>
</gene>
<feature type="transmembrane region" description="Helical" evidence="2">
    <location>
        <begin position="233"/>
        <end position="261"/>
    </location>
</feature>
<name>A0ABZ0VBV3_9MICO</name>
<feature type="transmembrane region" description="Helical" evidence="2">
    <location>
        <begin position="298"/>
        <end position="317"/>
    </location>
</feature>
<proteinExistence type="predicted"/>
<feature type="transmembrane region" description="Helical" evidence="2">
    <location>
        <begin position="92"/>
        <end position="113"/>
    </location>
</feature>
<feature type="transmembrane region" description="Helical" evidence="2">
    <location>
        <begin position="61"/>
        <end position="80"/>
    </location>
</feature>
<feature type="transmembrane region" description="Helical" evidence="2">
    <location>
        <begin position="385"/>
        <end position="406"/>
    </location>
</feature>
<dbReference type="EMBL" id="CP139779">
    <property type="protein sequence ID" value="WQB70156.1"/>
    <property type="molecule type" value="Genomic_DNA"/>
</dbReference>
<keyword evidence="2" id="KW-0812">Transmembrane</keyword>
<evidence type="ECO:0000313" key="3">
    <source>
        <dbReference type="EMBL" id="WQB70156.1"/>
    </source>
</evidence>
<feature type="transmembrane region" description="Helical" evidence="2">
    <location>
        <begin position="323"/>
        <end position="345"/>
    </location>
</feature>
<dbReference type="Proteomes" id="UP001324533">
    <property type="component" value="Chromosome"/>
</dbReference>
<evidence type="ECO:0000256" key="2">
    <source>
        <dbReference type="SAM" id="Phobius"/>
    </source>
</evidence>
<protein>
    <submittedName>
        <fullName evidence="3">MFS transporter</fullName>
    </submittedName>
</protein>
<accession>A0ABZ0VBV3</accession>
<keyword evidence="2" id="KW-0472">Membrane</keyword>
<evidence type="ECO:0000313" key="4">
    <source>
        <dbReference type="Proteomes" id="UP001324533"/>
    </source>
</evidence>
<dbReference type="InterPro" id="IPR052524">
    <property type="entry name" value="MFS_Cyanate_Porter"/>
</dbReference>
<feature type="transmembrane region" description="Helical" evidence="2">
    <location>
        <begin position="119"/>
        <end position="142"/>
    </location>
</feature>
<dbReference type="InterPro" id="IPR036259">
    <property type="entry name" value="MFS_trans_sf"/>
</dbReference>
<feature type="transmembrane region" description="Helical" evidence="2">
    <location>
        <begin position="154"/>
        <end position="175"/>
    </location>
</feature>
<keyword evidence="4" id="KW-1185">Reference proteome</keyword>
<sequence length="414" mass="42698">MTSPVRPPTREPGRTPSQTPARTTALTVILVVAMCLVAANMRPTITALGPVLDQIGADTGLSLATLGVLAAVPLAAWALFSPLAHDVARRFGLGGAILGALVLLLAGAVVRSLPGPVALLWIGTALIGMALAVVNVLMPAVVKRDFSARVPLMMAVYTALLGGFGALASGIVVPLSHLSAAGGELGWRWALALVGGVLLPPAIAGWAVASRRRRADATARAPRRSTGIWRDRVAWLVAAYMGLQSAMFYMSVTWFAAISVSTGRSEVAAGVDVMLYQLFSTAGALLLPLLLRGRFERWAPAAIPVLAVIGTVGLMIAPNLITGWVVLIGLSSGASLGMSLTLMAVRARDHVASSALSGMAQSVGYLVAAAGPIVFGALFSATGSWLWPLGLLLVVLVGQSVVGVFAGRPRFVRG</sequence>
<dbReference type="SUPFAM" id="SSF103473">
    <property type="entry name" value="MFS general substrate transporter"/>
    <property type="match status" value="1"/>
</dbReference>
<dbReference type="PANTHER" id="PTHR23523">
    <property type="match status" value="1"/>
</dbReference>
<dbReference type="Gene3D" id="1.20.1250.20">
    <property type="entry name" value="MFS general substrate transporter like domains"/>
    <property type="match status" value="1"/>
</dbReference>
<reference evidence="3 4" key="1">
    <citation type="submission" date="2023-06" db="EMBL/GenBank/DDBJ databases">
        <title>Rock-solubilizing bacteria, Microbacterium invictum, promotes re-establishment of vegetation in rocky wasteland by accelerating rock bio-weathering and reshaping soil bacterial community.</title>
        <authorList>
            <person name="Liu C."/>
        </authorList>
    </citation>
    <scope>NUCLEOTIDE SEQUENCE [LARGE SCALE GENOMIC DNA]</scope>
    <source>
        <strain evidence="3 4">X-18</strain>
    </source>
</reference>